<evidence type="ECO:0000313" key="7">
    <source>
        <dbReference type="Proteomes" id="UP000675379"/>
    </source>
</evidence>
<keyword evidence="4 5" id="KW-0472">Membrane</keyword>
<dbReference type="RefSeq" id="WP_211802152.1">
    <property type="nucleotide sequence ID" value="NZ_JAGSCS010000014.1"/>
</dbReference>
<evidence type="ECO:0000313" key="6">
    <source>
        <dbReference type="EMBL" id="MBR0576744.1"/>
    </source>
</evidence>
<keyword evidence="7" id="KW-1185">Reference proteome</keyword>
<dbReference type="AlphaFoldDB" id="A0A941CRE2"/>
<feature type="transmembrane region" description="Helical" evidence="5">
    <location>
        <begin position="31"/>
        <end position="48"/>
    </location>
</feature>
<dbReference type="Pfam" id="PF05105">
    <property type="entry name" value="Phage_holin_4_1"/>
    <property type="match status" value="1"/>
</dbReference>
<dbReference type="InterPro" id="IPR006480">
    <property type="entry name" value="Phage_holin_4_1"/>
</dbReference>
<gene>
    <name evidence="6" type="ORF">KCG48_10410</name>
</gene>
<sequence length="152" mass="16034">MKSSIFAGIGILGSFLAGALGGWDTALQTLIIFMAIDYITGLIVAMVFRNSPKTEHGAAESNAAWKGLVKKGVTLLFVLIGAQLDLMMGSGLIVMGIEFTVRNTVIIGFMGPELISIVENAGLMGLPVPEIIKKAIEILNKQASLGGLDKEE</sequence>
<comment type="caution">
    <text evidence="6">The sequence shown here is derived from an EMBL/GenBank/DDBJ whole genome shotgun (WGS) entry which is preliminary data.</text>
</comment>
<evidence type="ECO:0000256" key="5">
    <source>
        <dbReference type="SAM" id="Phobius"/>
    </source>
</evidence>
<reference evidence="6" key="1">
    <citation type="submission" date="2021-04" db="EMBL/GenBank/DDBJ databases">
        <title>Proteiniclasticum sedimins sp. nov., an obligate anaerobic bacterium isolated from anaerobic sludge.</title>
        <authorList>
            <person name="Liu J."/>
        </authorList>
    </citation>
    <scope>NUCLEOTIDE SEQUENCE</scope>
    <source>
        <strain evidence="6">BAD-10</strain>
    </source>
</reference>
<keyword evidence="2 5" id="KW-0812">Transmembrane</keyword>
<evidence type="ECO:0000256" key="3">
    <source>
        <dbReference type="ARBA" id="ARBA00022989"/>
    </source>
</evidence>
<name>A0A941CRE2_9CLOT</name>
<evidence type="ECO:0000256" key="2">
    <source>
        <dbReference type="ARBA" id="ARBA00022692"/>
    </source>
</evidence>
<comment type="subcellular location">
    <subcellularLocation>
        <location evidence="1">Membrane</location>
        <topology evidence="1">Multi-pass membrane protein</topology>
    </subcellularLocation>
</comment>
<dbReference type="GO" id="GO:0016020">
    <property type="term" value="C:membrane"/>
    <property type="evidence" value="ECO:0007669"/>
    <property type="project" value="UniProtKB-SubCell"/>
</dbReference>
<dbReference type="NCBIfam" id="TIGR01593">
    <property type="entry name" value="holin_tox_secr"/>
    <property type="match status" value="1"/>
</dbReference>
<organism evidence="6 7">
    <name type="scientific">Proteiniclasticum sediminis</name>
    <dbReference type="NCBI Taxonomy" id="2804028"/>
    <lineage>
        <taxon>Bacteria</taxon>
        <taxon>Bacillati</taxon>
        <taxon>Bacillota</taxon>
        <taxon>Clostridia</taxon>
        <taxon>Eubacteriales</taxon>
        <taxon>Clostridiaceae</taxon>
        <taxon>Proteiniclasticum</taxon>
    </lineage>
</organism>
<evidence type="ECO:0000256" key="4">
    <source>
        <dbReference type="ARBA" id="ARBA00023136"/>
    </source>
</evidence>
<protein>
    <submittedName>
        <fullName evidence="6">Phage holin family protein</fullName>
    </submittedName>
</protein>
<keyword evidence="3 5" id="KW-1133">Transmembrane helix</keyword>
<proteinExistence type="predicted"/>
<accession>A0A941CRE2</accession>
<feature type="transmembrane region" description="Helical" evidence="5">
    <location>
        <begin position="75"/>
        <end position="97"/>
    </location>
</feature>
<dbReference type="EMBL" id="JAGSCS010000014">
    <property type="protein sequence ID" value="MBR0576744.1"/>
    <property type="molecule type" value="Genomic_DNA"/>
</dbReference>
<dbReference type="Proteomes" id="UP000675379">
    <property type="component" value="Unassembled WGS sequence"/>
</dbReference>
<evidence type="ECO:0000256" key="1">
    <source>
        <dbReference type="ARBA" id="ARBA00004141"/>
    </source>
</evidence>